<organism evidence="2 3">
    <name type="scientific">Pseudomonas cyclaminis</name>
    <dbReference type="NCBI Taxonomy" id="2781239"/>
    <lineage>
        <taxon>Bacteria</taxon>
        <taxon>Pseudomonadati</taxon>
        <taxon>Pseudomonadota</taxon>
        <taxon>Gammaproteobacteria</taxon>
        <taxon>Pseudomonadales</taxon>
        <taxon>Pseudomonadaceae</taxon>
        <taxon>Pseudomonas</taxon>
    </lineage>
</organism>
<protein>
    <submittedName>
        <fullName evidence="2">Uncharacterized protein</fullName>
    </submittedName>
</protein>
<evidence type="ECO:0000313" key="3">
    <source>
        <dbReference type="Proteomes" id="UP000613075"/>
    </source>
</evidence>
<keyword evidence="3" id="KW-1185">Reference proteome</keyword>
<dbReference type="EMBL" id="JADDUM010000156">
    <property type="protein sequence ID" value="MBE8592900.1"/>
    <property type="molecule type" value="Genomic_DNA"/>
</dbReference>
<gene>
    <name evidence="2" type="ORF">IQK56_19315</name>
</gene>
<dbReference type="Proteomes" id="UP000613075">
    <property type="component" value="Unassembled WGS sequence"/>
</dbReference>
<reference evidence="2 3" key="1">
    <citation type="submission" date="2020-10" db="EMBL/GenBank/DDBJ databases">
        <title>The draft genomes of Cyclamen pathogen Pseudomonas sp.</title>
        <authorList>
            <person name="Fujikawa T."/>
            <person name="Sawada H."/>
        </authorList>
    </citation>
    <scope>NUCLEOTIDE SEQUENCE [LARGE SCALE GENOMIC DNA]</scope>
    <source>
        <strain evidence="2 3">MAFF 301449</strain>
    </source>
</reference>
<name>A0ABR9SVG6_9PSED</name>
<dbReference type="RefSeq" id="WP_193863402.1">
    <property type="nucleotide sequence ID" value="NZ_JADDUM010000156.1"/>
</dbReference>
<comment type="caution">
    <text evidence="2">The sequence shown here is derived from an EMBL/GenBank/DDBJ whole genome shotgun (WGS) entry which is preliminary data.</text>
</comment>
<feature type="region of interest" description="Disordered" evidence="1">
    <location>
        <begin position="1"/>
        <end position="32"/>
    </location>
</feature>
<accession>A0ABR9SVG6</accession>
<proteinExistence type="predicted"/>
<sequence length="655" mass="71960">MSESNLPSDAQHGDPLLPGVEKCPPRERSESIMTLDNPIPAEALPLLWDEAAYTLPLSLQNQPLRVVIERVWPVHFSHLAVNTLVEYLWDAEVEHTHTIQGPYDPDVVFPLTQEMPERLLSTGGIHRLSYRVSSPFLPLTDSFPTFINVDQTAPNSGNPGPELEFEDEVLIEVTDDYLVANVGVPTWVSRWVDMRTEDLLSFFWGVFPDVNLAGTLVIERAHVEGAPIEFTFPEAFVRASGPGQRFASYSLTDRAGVVGPFSAPVELNVSLATLPDLPRPLVPLAEVDGLVDLEDVRQIVTVSIPLITDAAPGDEIFPFWNTHALTPITIGAVQQWPIPVSVPWPILAAGGFDSSYPVRVRYLYRRNSASQGSPDSFYLVDLTVAGPAPIGPDPINPGLERVTVKGVSGDNIVTSVDAPGPVPVEVPLFHNPVVGERLTLYWGNDDTYAGEYVVQPGDFAGKPVIIRVPWTVVSIGSNPALEVYYWTENGINRQRSPFTSVRVEFDTLIGLLRPRLLNDSDRDFVSCGTVPQPWEGVFLGVDWNAQHFEVGDTVRLYWKSYPSKNGSGEPFEGTDEWFDHLLTTDDRDVGMARIQILPFNPLITLPGLVGEFGSAVVSYRLFKASGPTGLSLRKLIYIDLKRPGGGTCLGPSSGQ</sequence>
<evidence type="ECO:0000313" key="2">
    <source>
        <dbReference type="EMBL" id="MBE8592900.1"/>
    </source>
</evidence>
<evidence type="ECO:0000256" key="1">
    <source>
        <dbReference type="SAM" id="MobiDB-lite"/>
    </source>
</evidence>